<dbReference type="Gene3D" id="3.20.20.370">
    <property type="entry name" value="Glycoside hydrolase/deacetylase"/>
    <property type="match status" value="1"/>
</dbReference>
<comment type="caution">
    <text evidence="1">The sequence shown here is derived from an EMBL/GenBank/DDBJ whole genome shotgun (WGS) entry which is preliminary data.</text>
</comment>
<reference evidence="2" key="1">
    <citation type="journal article" date="2019" name="Int. J. Syst. Evol. Microbiol.">
        <title>The Global Catalogue of Microorganisms (GCM) 10K type strain sequencing project: providing services to taxonomists for standard genome sequencing and annotation.</title>
        <authorList>
            <consortium name="The Broad Institute Genomics Platform"/>
            <consortium name="The Broad Institute Genome Sequencing Center for Infectious Disease"/>
            <person name="Wu L."/>
            <person name="Ma J."/>
        </authorList>
    </citation>
    <scope>NUCLEOTIDE SEQUENCE [LARGE SCALE GENOMIC DNA]</scope>
    <source>
        <strain evidence="2">KACC 11904</strain>
    </source>
</reference>
<gene>
    <name evidence="1" type="ORF">ACFPOG_00835</name>
</gene>
<dbReference type="Proteomes" id="UP001596044">
    <property type="component" value="Unassembled WGS sequence"/>
</dbReference>
<evidence type="ECO:0008006" key="3">
    <source>
        <dbReference type="Google" id="ProtNLM"/>
    </source>
</evidence>
<evidence type="ECO:0000313" key="1">
    <source>
        <dbReference type="EMBL" id="MFC5446796.1"/>
    </source>
</evidence>
<evidence type="ECO:0000313" key="2">
    <source>
        <dbReference type="Proteomes" id="UP001596044"/>
    </source>
</evidence>
<proteinExistence type="predicted"/>
<dbReference type="InterPro" id="IPR011330">
    <property type="entry name" value="Glyco_hydro/deAcase_b/a-brl"/>
</dbReference>
<dbReference type="EMBL" id="JBHSMJ010000004">
    <property type="protein sequence ID" value="MFC5446796.1"/>
    <property type="molecule type" value="Genomic_DNA"/>
</dbReference>
<sequence length="342" mass="40139">MQSGKARAKKILLTFDYEIFFKKSGTFENCIQNPVDDLISFFEKHTIGATFFVDVLYYLRLIEHEETKHTAELLKSQLQKLVRAGSRIEPHLHPHWLDAVYINGRWEFPHYKRYRLQSLNESEIYELFSRSCRILEEIASEVEPGYKIMSYRAGGWCIQPFELMKKSFAECGVKVDSSVAPAIKGESSVHYFDFTHVQPVNHYFFDKDPAQLETKGEFVEVPITTFKCSFFAKVLRKIKNKFHRNELLQYGDGSGIPLTSVSRFLPTYEMVSLERTHPDDLRRVIKRLKQDVVNIISHPKGLSQMSFKCLNQLVKENHRFMTLKQYYEEEVLRDTVREGRIE</sequence>
<name>A0ABW0K0Z5_9BACL</name>
<organism evidence="1 2">
    <name type="scientific">Paenibacillus aestuarii</name>
    <dbReference type="NCBI Taxonomy" id="516965"/>
    <lineage>
        <taxon>Bacteria</taxon>
        <taxon>Bacillati</taxon>
        <taxon>Bacillota</taxon>
        <taxon>Bacilli</taxon>
        <taxon>Bacillales</taxon>
        <taxon>Paenibacillaceae</taxon>
        <taxon>Paenibacillus</taxon>
    </lineage>
</organism>
<keyword evidence="2" id="KW-1185">Reference proteome</keyword>
<accession>A0ABW0K0Z5</accession>
<dbReference type="RefSeq" id="WP_270880506.1">
    <property type="nucleotide sequence ID" value="NZ_JAQFVF010000033.1"/>
</dbReference>
<dbReference type="SUPFAM" id="SSF88713">
    <property type="entry name" value="Glycoside hydrolase/deacetylase"/>
    <property type="match status" value="1"/>
</dbReference>
<protein>
    <recommendedName>
        <fullName evidence="3">Polysaccharide deacetylase</fullName>
    </recommendedName>
</protein>